<dbReference type="GeneID" id="24440988"/>
<organism evidence="1 2">
    <name type="scientific">Tetrahymena thermophila (strain SB210)</name>
    <dbReference type="NCBI Taxonomy" id="312017"/>
    <lineage>
        <taxon>Eukaryota</taxon>
        <taxon>Sar</taxon>
        <taxon>Alveolata</taxon>
        <taxon>Ciliophora</taxon>
        <taxon>Intramacronucleata</taxon>
        <taxon>Oligohymenophorea</taxon>
        <taxon>Hymenostomatida</taxon>
        <taxon>Tetrahymenina</taxon>
        <taxon>Tetrahymenidae</taxon>
        <taxon>Tetrahymena</taxon>
    </lineage>
</organism>
<dbReference type="Proteomes" id="UP000009168">
    <property type="component" value="Unassembled WGS sequence"/>
</dbReference>
<evidence type="ECO:0000313" key="1">
    <source>
        <dbReference type="EMBL" id="EWS74366.1"/>
    </source>
</evidence>
<reference evidence="2" key="1">
    <citation type="journal article" date="2006" name="PLoS Biol.">
        <title>Macronuclear genome sequence of the ciliate Tetrahymena thermophila, a model eukaryote.</title>
        <authorList>
            <person name="Eisen J.A."/>
            <person name="Coyne R.S."/>
            <person name="Wu M."/>
            <person name="Wu D."/>
            <person name="Thiagarajan M."/>
            <person name="Wortman J.R."/>
            <person name="Badger J.H."/>
            <person name="Ren Q."/>
            <person name="Amedeo P."/>
            <person name="Jones K.M."/>
            <person name="Tallon L.J."/>
            <person name="Delcher A.L."/>
            <person name="Salzberg S.L."/>
            <person name="Silva J.C."/>
            <person name="Haas B.J."/>
            <person name="Majoros W.H."/>
            <person name="Farzad M."/>
            <person name="Carlton J.M."/>
            <person name="Smith R.K. Jr."/>
            <person name="Garg J."/>
            <person name="Pearlman R.E."/>
            <person name="Karrer K.M."/>
            <person name="Sun L."/>
            <person name="Manning G."/>
            <person name="Elde N.C."/>
            <person name="Turkewitz A.P."/>
            <person name="Asai D.J."/>
            <person name="Wilkes D.E."/>
            <person name="Wang Y."/>
            <person name="Cai H."/>
            <person name="Collins K."/>
            <person name="Stewart B.A."/>
            <person name="Lee S.R."/>
            <person name="Wilamowska K."/>
            <person name="Weinberg Z."/>
            <person name="Ruzzo W.L."/>
            <person name="Wloga D."/>
            <person name="Gaertig J."/>
            <person name="Frankel J."/>
            <person name="Tsao C.-C."/>
            <person name="Gorovsky M.A."/>
            <person name="Keeling P.J."/>
            <person name="Waller R.F."/>
            <person name="Patron N.J."/>
            <person name="Cherry J.M."/>
            <person name="Stover N.A."/>
            <person name="Krieger C.J."/>
            <person name="del Toro C."/>
            <person name="Ryder H.F."/>
            <person name="Williamson S.C."/>
            <person name="Barbeau R.A."/>
            <person name="Hamilton E.P."/>
            <person name="Orias E."/>
        </authorList>
    </citation>
    <scope>NUCLEOTIDE SEQUENCE [LARGE SCALE GENOMIC DNA]</scope>
    <source>
        <strain evidence="2">SB210</strain>
    </source>
</reference>
<dbReference type="InParanoid" id="W7XI71"/>
<dbReference type="EMBL" id="GG662702">
    <property type="protein sequence ID" value="EWS74366.1"/>
    <property type="molecule type" value="Genomic_DNA"/>
</dbReference>
<dbReference type="KEGG" id="tet:TTHERM_000878149"/>
<keyword evidence="2" id="KW-1185">Reference proteome</keyword>
<accession>W7XI71</accession>
<gene>
    <name evidence="1" type="ORF">TTHERM_000878149</name>
</gene>
<dbReference type="RefSeq" id="XP_012653095.1">
    <property type="nucleotide sequence ID" value="XM_012797641.1"/>
</dbReference>
<name>W7XI71_TETTS</name>
<protein>
    <submittedName>
        <fullName evidence="1">Uncharacterized protein</fullName>
    </submittedName>
</protein>
<sequence length="106" mass="12754">MQIILKQLQENQINSYKSIKNNNFTKFIKLYQNKRKLACIKVSQSLLIELQIVIQQIILNFQLTQKKQTINLQIKYNQQTNINYQLIFIHSKQMCICVQQLQYFSK</sequence>
<evidence type="ECO:0000313" key="2">
    <source>
        <dbReference type="Proteomes" id="UP000009168"/>
    </source>
</evidence>
<proteinExistence type="predicted"/>
<dbReference type="AlphaFoldDB" id="W7XI71"/>